<dbReference type="AlphaFoldDB" id="V6LCG1"/>
<evidence type="ECO:0000256" key="4">
    <source>
        <dbReference type="ARBA" id="ARBA00022490"/>
    </source>
</evidence>
<dbReference type="PANTHER" id="PTHR31078">
    <property type="entry name" value="CILIA- AND FLAGELLA-ASSOCIATED PROTEIN 300"/>
    <property type="match status" value="1"/>
</dbReference>
<keyword evidence="5" id="KW-0206">Cytoskeleton</keyword>
<evidence type="ECO:0000256" key="2">
    <source>
        <dbReference type="ARBA" id="ARBA00009205"/>
    </source>
</evidence>
<dbReference type="InterPro" id="IPR029416">
    <property type="entry name" value="CFAP300"/>
</dbReference>
<name>V6LCG1_9EUKA</name>
<keyword evidence="4" id="KW-0963">Cytoplasm</keyword>
<dbReference type="EMBL" id="AUWU02000003">
    <property type="protein sequence ID" value="KAH0574953.1"/>
    <property type="molecule type" value="Genomic_DNA"/>
</dbReference>
<dbReference type="GO" id="GO:0005930">
    <property type="term" value="C:axoneme"/>
    <property type="evidence" value="ECO:0007669"/>
    <property type="project" value="UniProtKB-SubCell"/>
</dbReference>
<evidence type="ECO:0000256" key="6">
    <source>
        <dbReference type="ARBA" id="ARBA00023273"/>
    </source>
</evidence>
<reference evidence="7 8" key="1">
    <citation type="journal article" date="2014" name="PLoS Genet.">
        <title>The Genome of Spironucleus salmonicida Highlights a Fish Pathogen Adapted to Fluctuating Environments.</title>
        <authorList>
            <person name="Xu F."/>
            <person name="Jerlstrom-Hultqvist J."/>
            <person name="Einarsson E."/>
            <person name="Astvaldsson A."/>
            <person name="Svard S.G."/>
            <person name="Andersson J.O."/>
        </authorList>
    </citation>
    <scope>NUCLEOTIDE SEQUENCE</scope>
    <source>
        <strain evidence="8">ATCC 50377</strain>
    </source>
</reference>
<gene>
    <name evidence="7" type="ORF">SS50377_18242</name>
    <name evidence="8" type="ORF">SS50377_22570</name>
</gene>
<accession>V6LCG1</accession>
<organism evidence="7">
    <name type="scientific">Spironucleus salmonicida</name>
    <dbReference type="NCBI Taxonomy" id="348837"/>
    <lineage>
        <taxon>Eukaryota</taxon>
        <taxon>Metamonada</taxon>
        <taxon>Diplomonadida</taxon>
        <taxon>Hexamitidae</taxon>
        <taxon>Hexamitinae</taxon>
        <taxon>Spironucleus</taxon>
    </lineage>
</organism>
<reference evidence="8" key="2">
    <citation type="submission" date="2020-12" db="EMBL/GenBank/DDBJ databases">
        <title>New Spironucleus salmonicida genome in near-complete chromosomes.</title>
        <authorList>
            <person name="Xu F."/>
            <person name="Kurt Z."/>
            <person name="Jimenez-Gonzalez A."/>
            <person name="Astvaldsson A."/>
            <person name="Andersson J.O."/>
            <person name="Svard S.G."/>
        </authorList>
    </citation>
    <scope>NUCLEOTIDE SEQUENCE</scope>
    <source>
        <strain evidence="8">ATCC 50377</strain>
    </source>
</reference>
<comment type="subcellular location">
    <subcellularLocation>
        <location evidence="1">Cytoplasm</location>
        <location evidence="1">Cytoskeleton</location>
        <location evidence="1">Cilium axoneme</location>
    </subcellularLocation>
</comment>
<evidence type="ECO:0000313" key="8">
    <source>
        <dbReference type="EMBL" id="KAH0574953.1"/>
    </source>
</evidence>
<evidence type="ECO:0000313" key="9">
    <source>
        <dbReference type="Proteomes" id="UP000018208"/>
    </source>
</evidence>
<dbReference type="EMBL" id="KI546166">
    <property type="protein sequence ID" value="EST41938.1"/>
    <property type="molecule type" value="Genomic_DNA"/>
</dbReference>
<keyword evidence="6" id="KW-0966">Cell projection</keyword>
<dbReference type="PANTHER" id="PTHR31078:SF1">
    <property type="entry name" value="CILIA- AND FLAGELLA-ASSOCIATED PROTEIN 300"/>
    <property type="match status" value="1"/>
</dbReference>
<dbReference type="VEuPathDB" id="GiardiaDB:SS50377_22570"/>
<proteinExistence type="inferred from homology"/>
<keyword evidence="9" id="KW-1185">Reference proteome</keyword>
<protein>
    <recommendedName>
        <fullName evidence="3">Cilia- and flagella-associated protein 300</fullName>
    </recommendedName>
</protein>
<dbReference type="Pfam" id="PF14926">
    <property type="entry name" value="CFAP300"/>
    <property type="match status" value="1"/>
</dbReference>
<comment type="similarity">
    <text evidence="2">Belongs to the CFAP300 family.</text>
</comment>
<dbReference type="Proteomes" id="UP000018208">
    <property type="component" value="Unassembled WGS sequence"/>
</dbReference>
<evidence type="ECO:0000256" key="3">
    <source>
        <dbReference type="ARBA" id="ARBA00022174"/>
    </source>
</evidence>
<evidence type="ECO:0000256" key="1">
    <source>
        <dbReference type="ARBA" id="ARBA00004430"/>
    </source>
</evidence>
<dbReference type="OrthoDB" id="10259249at2759"/>
<sequence length="255" mass="29191">MFTFDPHFNLDTILTNEATASLKQFGLHHSMKMSRYAFSKAFVPTEVQAFFDEFFTSPELQSTFAIPDMSGNQNIRIPKDVSPGYTELSISSKKFDDLMPAVSAKYVQGETFKGMAPETLQKFDMELNFLLDKDLFSFDDEQDVIFDAAWRSEILNIVFSLLRSGGSLNQQSDKVKEYVDLAVMIYKGVIKPVRLEAEENLTLKHLLAYKINSLGQKFDLFPGNDDGELHPSNICFCVVDTLRRYIYLVYNNIYQ</sequence>
<evidence type="ECO:0000256" key="5">
    <source>
        <dbReference type="ARBA" id="ARBA00023212"/>
    </source>
</evidence>
<evidence type="ECO:0000313" key="7">
    <source>
        <dbReference type="EMBL" id="EST41938.1"/>
    </source>
</evidence>